<sequence length="459" mass="50978">MMSNAKTSLLECPVCKTSHVPIKSPIENGVCASTCLYCGHFFKFKVTTPVRSEVILKVNGKEYTVDKSLDPATSLNEFLRDKRISMGTKYMCKEGGCGVCVVMAASVNPSTNDIERKAINSNYTCMCPVFMCDGWSITTVEGLGSQRDGLHPIQDRLDKYNGSQCGFCSPAQIMNMYALLLNDTKPSKQEIEDAYDGILCRCTGYRSILDAMKSFADSKCSPTDIEDLETKTCRKTGKPCPGKCSNPATPKPERPLHLVLDSAQWFKPTTLTQLYDLLNQYKEKDMRLVLGCTGFGVYKDIGPWNYDILIDLHGVKDLYQIATSPQLQIGANVTLTSMMVTLSSCDLPKDKYPYLAECVNYIQRIAHTNVRNAGSWAGNLMMKHKHPEFVSDMFVMLETVRAQIFINGSTSVTANQLLATDMTGKVLTHVILPSFSANTVVKFYKVAKRSQVALKLCHH</sequence>
<dbReference type="InterPro" id="IPR036318">
    <property type="entry name" value="FAD-bd_PCMH-like_sf"/>
</dbReference>
<dbReference type="Pfam" id="PF00111">
    <property type="entry name" value="Fer2"/>
    <property type="match status" value="1"/>
</dbReference>
<keyword evidence="4" id="KW-0285">Flavoprotein</keyword>
<dbReference type="SUPFAM" id="SSF47741">
    <property type="entry name" value="CO dehydrogenase ISP C-domain like"/>
    <property type="match status" value="1"/>
</dbReference>
<comment type="caution">
    <text evidence="15">The sequence shown here is derived from an EMBL/GenBank/DDBJ whole genome shotgun (WGS) entry which is preliminary data.</text>
</comment>
<dbReference type="Gene3D" id="3.30.465.10">
    <property type="match status" value="1"/>
</dbReference>
<evidence type="ECO:0000256" key="12">
    <source>
        <dbReference type="ARBA" id="ARBA00034078"/>
    </source>
</evidence>
<gene>
    <name evidence="15" type="ORF">DPMN_015055</name>
</gene>
<dbReference type="Gene3D" id="1.10.150.120">
    <property type="entry name" value="[2Fe-2S]-binding domain"/>
    <property type="match status" value="1"/>
</dbReference>
<name>A0A9D4NBY9_DREPO</name>
<dbReference type="GO" id="GO:0016491">
    <property type="term" value="F:oxidoreductase activity"/>
    <property type="evidence" value="ECO:0007669"/>
    <property type="project" value="UniProtKB-KW"/>
</dbReference>
<dbReference type="GO" id="GO:0071949">
    <property type="term" value="F:FAD binding"/>
    <property type="evidence" value="ECO:0007669"/>
    <property type="project" value="InterPro"/>
</dbReference>
<evidence type="ECO:0000256" key="11">
    <source>
        <dbReference type="ARBA" id="ARBA00023027"/>
    </source>
</evidence>
<keyword evidence="5" id="KW-0001">2Fe-2S</keyword>
<evidence type="ECO:0000256" key="2">
    <source>
        <dbReference type="ARBA" id="ARBA00001974"/>
    </source>
</evidence>
<keyword evidence="7" id="KW-0274">FAD</keyword>
<dbReference type="AlphaFoldDB" id="A0A9D4NBY9"/>
<dbReference type="CDD" id="cd00207">
    <property type="entry name" value="fer2"/>
    <property type="match status" value="1"/>
</dbReference>
<evidence type="ECO:0000256" key="1">
    <source>
        <dbReference type="ARBA" id="ARBA00001924"/>
    </source>
</evidence>
<evidence type="ECO:0000256" key="6">
    <source>
        <dbReference type="ARBA" id="ARBA00022723"/>
    </source>
</evidence>
<dbReference type="InterPro" id="IPR012675">
    <property type="entry name" value="Beta-grasp_dom_sf"/>
</dbReference>
<feature type="domain" description="FAD-binding PCMH-type" evidence="14">
    <location>
        <begin position="258"/>
        <end position="437"/>
    </location>
</feature>
<dbReference type="Pfam" id="PF01799">
    <property type="entry name" value="Fer2_2"/>
    <property type="match status" value="1"/>
</dbReference>
<dbReference type="PROSITE" id="PS00197">
    <property type="entry name" value="2FE2S_FER_1"/>
    <property type="match status" value="1"/>
</dbReference>
<dbReference type="InterPro" id="IPR006058">
    <property type="entry name" value="2Fe2S_fd_BS"/>
</dbReference>
<dbReference type="Gene3D" id="3.10.20.30">
    <property type="match status" value="1"/>
</dbReference>
<dbReference type="InterPro" id="IPR002346">
    <property type="entry name" value="Mopterin_DH_FAD-bd"/>
</dbReference>
<dbReference type="SUPFAM" id="SSF54292">
    <property type="entry name" value="2Fe-2S ferredoxin-like"/>
    <property type="match status" value="1"/>
</dbReference>
<keyword evidence="16" id="KW-1185">Reference proteome</keyword>
<dbReference type="GO" id="GO:0005506">
    <property type="term" value="F:iron ion binding"/>
    <property type="evidence" value="ECO:0007669"/>
    <property type="project" value="InterPro"/>
</dbReference>
<keyword evidence="9" id="KW-0408">Iron</keyword>
<dbReference type="PANTHER" id="PTHR45444">
    <property type="entry name" value="XANTHINE DEHYDROGENASE"/>
    <property type="match status" value="1"/>
</dbReference>
<comment type="cofactor">
    <cofactor evidence="2">
        <name>FAD</name>
        <dbReference type="ChEBI" id="CHEBI:57692"/>
    </cofactor>
</comment>
<dbReference type="SUPFAM" id="SSF56176">
    <property type="entry name" value="FAD-binding/transporter-associated domain-like"/>
    <property type="match status" value="1"/>
</dbReference>
<comment type="cofactor">
    <cofactor evidence="12">
        <name>[2Fe-2S] cluster</name>
        <dbReference type="ChEBI" id="CHEBI:190135"/>
    </cofactor>
</comment>
<evidence type="ECO:0000256" key="5">
    <source>
        <dbReference type="ARBA" id="ARBA00022714"/>
    </source>
</evidence>
<dbReference type="PANTHER" id="PTHR45444:SF3">
    <property type="entry name" value="XANTHINE DEHYDROGENASE"/>
    <property type="match status" value="1"/>
</dbReference>
<evidence type="ECO:0000256" key="4">
    <source>
        <dbReference type="ARBA" id="ARBA00022630"/>
    </source>
</evidence>
<evidence type="ECO:0000256" key="9">
    <source>
        <dbReference type="ARBA" id="ARBA00023004"/>
    </source>
</evidence>
<dbReference type="FunFam" id="3.10.20.30:FF:000012">
    <property type="entry name" value="Xanthine dehydrogenase/oxidase"/>
    <property type="match status" value="1"/>
</dbReference>
<dbReference type="InterPro" id="IPR036010">
    <property type="entry name" value="2Fe-2S_ferredoxin-like_sf"/>
</dbReference>
<dbReference type="InterPro" id="IPR001041">
    <property type="entry name" value="2Fe-2S_ferredoxin-type"/>
</dbReference>
<dbReference type="InterPro" id="IPR016166">
    <property type="entry name" value="FAD-bd_PCMH"/>
</dbReference>
<dbReference type="PROSITE" id="PS51085">
    <property type="entry name" value="2FE2S_FER_2"/>
    <property type="match status" value="1"/>
</dbReference>
<dbReference type="Pfam" id="PF00941">
    <property type="entry name" value="FAD_binding_5"/>
    <property type="match status" value="1"/>
</dbReference>
<evidence type="ECO:0000313" key="16">
    <source>
        <dbReference type="Proteomes" id="UP000828390"/>
    </source>
</evidence>
<dbReference type="Proteomes" id="UP000828390">
    <property type="component" value="Unassembled WGS sequence"/>
</dbReference>
<reference evidence="15" key="1">
    <citation type="journal article" date="2019" name="bioRxiv">
        <title>The Genome of the Zebra Mussel, Dreissena polymorpha: A Resource for Invasive Species Research.</title>
        <authorList>
            <person name="McCartney M.A."/>
            <person name="Auch B."/>
            <person name="Kono T."/>
            <person name="Mallez S."/>
            <person name="Zhang Y."/>
            <person name="Obille A."/>
            <person name="Becker A."/>
            <person name="Abrahante J.E."/>
            <person name="Garbe J."/>
            <person name="Badalamenti J.P."/>
            <person name="Herman A."/>
            <person name="Mangelson H."/>
            <person name="Liachko I."/>
            <person name="Sullivan S."/>
            <person name="Sone E.D."/>
            <person name="Koren S."/>
            <person name="Silverstein K.A.T."/>
            <person name="Beckman K.B."/>
            <person name="Gohl D.M."/>
        </authorList>
    </citation>
    <scope>NUCLEOTIDE SEQUENCE</scope>
    <source>
        <strain evidence="15">Duluth1</strain>
        <tissue evidence="15">Whole animal</tissue>
    </source>
</reference>
<feature type="domain" description="2Fe-2S ferredoxin-type" evidence="13">
    <location>
        <begin position="52"/>
        <end position="143"/>
    </location>
</feature>
<evidence type="ECO:0000256" key="8">
    <source>
        <dbReference type="ARBA" id="ARBA00023002"/>
    </source>
</evidence>
<accession>A0A9D4NBY9</accession>
<protein>
    <submittedName>
        <fullName evidence="15">Uncharacterized protein</fullName>
    </submittedName>
</protein>
<evidence type="ECO:0000256" key="3">
    <source>
        <dbReference type="ARBA" id="ARBA00006849"/>
    </source>
</evidence>
<reference evidence="15" key="2">
    <citation type="submission" date="2020-11" db="EMBL/GenBank/DDBJ databases">
        <authorList>
            <person name="McCartney M.A."/>
            <person name="Auch B."/>
            <person name="Kono T."/>
            <person name="Mallez S."/>
            <person name="Becker A."/>
            <person name="Gohl D.M."/>
            <person name="Silverstein K.A.T."/>
            <person name="Koren S."/>
            <person name="Bechman K.B."/>
            <person name="Herman A."/>
            <person name="Abrahante J.E."/>
            <person name="Garbe J."/>
        </authorList>
    </citation>
    <scope>NUCLEOTIDE SEQUENCE</scope>
    <source>
        <strain evidence="15">Duluth1</strain>
        <tissue evidence="15">Whole animal</tissue>
    </source>
</reference>
<evidence type="ECO:0000256" key="10">
    <source>
        <dbReference type="ARBA" id="ARBA00023014"/>
    </source>
</evidence>
<evidence type="ECO:0000313" key="15">
    <source>
        <dbReference type="EMBL" id="KAH3890964.1"/>
    </source>
</evidence>
<dbReference type="InterPro" id="IPR016169">
    <property type="entry name" value="FAD-bd_PCMH_sub2"/>
</dbReference>
<dbReference type="InterPro" id="IPR036884">
    <property type="entry name" value="2Fe-2S-bd_dom_sf"/>
</dbReference>
<evidence type="ECO:0000259" key="13">
    <source>
        <dbReference type="PROSITE" id="PS51085"/>
    </source>
</evidence>
<dbReference type="EMBL" id="JAIWYP010000001">
    <property type="protein sequence ID" value="KAH3890964.1"/>
    <property type="molecule type" value="Genomic_DNA"/>
</dbReference>
<evidence type="ECO:0000256" key="7">
    <source>
        <dbReference type="ARBA" id="ARBA00022827"/>
    </source>
</evidence>
<comment type="similarity">
    <text evidence="3">Belongs to the xanthine dehydrogenase family.</text>
</comment>
<dbReference type="InterPro" id="IPR002888">
    <property type="entry name" value="2Fe-2S-bd"/>
</dbReference>
<evidence type="ECO:0000259" key="14">
    <source>
        <dbReference type="PROSITE" id="PS51387"/>
    </source>
</evidence>
<keyword evidence="8" id="KW-0560">Oxidoreductase</keyword>
<proteinExistence type="inferred from homology"/>
<dbReference type="InterPro" id="IPR016208">
    <property type="entry name" value="Ald_Oxase/xanthine_DH-like"/>
</dbReference>
<keyword evidence="6" id="KW-0479">Metal-binding</keyword>
<keyword evidence="11" id="KW-0520">NAD</keyword>
<dbReference type="PROSITE" id="PS51387">
    <property type="entry name" value="FAD_PCMH"/>
    <property type="match status" value="1"/>
</dbReference>
<comment type="cofactor">
    <cofactor evidence="1">
        <name>Mo-molybdopterin</name>
        <dbReference type="ChEBI" id="CHEBI:71302"/>
    </cofactor>
</comment>
<dbReference type="GO" id="GO:0051537">
    <property type="term" value="F:2 iron, 2 sulfur cluster binding"/>
    <property type="evidence" value="ECO:0007669"/>
    <property type="project" value="UniProtKB-KW"/>
</dbReference>
<keyword evidence="10" id="KW-0411">Iron-sulfur</keyword>
<dbReference type="Gene3D" id="3.30.43.10">
    <property type="entry name" value="Uridine Diphospho-n-acetylenolpyruvylglucosamine Reductase, domain 2"/>
    <property type="match status" value="1"/>
</dbReference>
<organism evidence="15 16">
    <name type="scientific">Dreissena polymorpha</name>
    <name type="common">Zebra mussel</name>
    <name type="synonym">Mytilus polymorpha</name>
    <dbReference type="NCBI Taxonomy" id="45954"/>
    <lineage>
        <taxon>Eukaryota</taxon>
        <taxon>Metazoa</taxon>
        <taxon>Spiralia</taxon>
        <taxon>Lophotrochozoa</taxon>
        <taxon>Mollusca</taxon>
        <taxon>Bivalvia</taxon>
        <taxon>Autobranchia</taxon>
        <taxon>Heteroconchia</taxon>
        <taxon>Euheterodonta</taxon>
        <taxon>Imparidentia</taxon>
        <taxon>Neoheterodontei</taxon>
        <taxon>Myida</taxon>
        <taxon>Dreissenoidea</taxon>
        <taxon>Dreissenidae</taxon>
        <taxon>Dreissena</taxon>
    </lineage>
</organism>
<dbReference type="InterPro" id="IPR016167">
    <property type="entry name" value="FAD-bd_PCMH_sub1"/>
</dbReference>